<accession>A0A1G7JYR1</accession>
<dbReference type="AlphaFoldDB" id="A0A1G7JYR1"/>
<dbReference type="STRING" id="1550231.SAMN05660662_1782"/>
<name>A0A1G7JYR1_9ACTN</name>
<organism evidence="1 2">
    <name type="scientific">Blastococcus aurantiacus</name>
    <dbReference type="NCBI Taxonomy" id="1550231"/>
    <lineage>
        <taxon>Bacteria</taxon>
        <taxon>Bacillati</taxon>
        <taxon>Actinomycetota</taxon>
        <taxon>Actinomycetes</taxon>
        <taxon>Geodermatophilales</taxon>
        <taxon>Geodermatophilaceae</taxon>
        <taxon>Blastococcus</taxon>
    </lineage>
</organism>
<proteinExistence type="predicted"/>
<reference evidence="2" key="1">
    <citation type="submission" date="2016-10" db="EMBL/GenBank/DDBJ databases">
        <authorList>
            <person name="Varghese N."/>
            <person name="Submissions S."/>
        </authorList>
    </citation>
    <scope>NUCLEOTIDE SEQUENCE [LARGE SCALE GENOMIC DNA]</scope>
    <source>
        <strain evidence="2">DSM 44268</strain>
    </source>
</reference>
<sequence length="80" mass="8868">MTSGNFRLELLDSDIEVPCPSCEYPVWVRLVEVVARCAVLCPSCRCRIWLTDADGSVQNAASEVQDAMNALMRELGGMFK</sequence>
<dbReference type="OrthoDB" id="4231312at2"/>
<dbReference type="RefSeq" id="WP_091764797.1">
    <property type="nucleotide sequence ID" value="NZ_FNBT01000002.1"/>
</dbReference>
<evidence type="ECO:0000313" key="1">
    <source>
        <dbReference type="EMBL" id="SDF30002.1"/>
    </source>
</evidence>
<keyword evidence="2" id="KW-1185">Reference proteome</keyword>
<gene>
    <name evidence="1" type="ORF">SAMN05660662_1782</name>
</gene>
<protein>
    <submittedName>
        <fullName evidence="1">Uncharacterized protein</fullName>
    </submittedName>
</protein>
<dbReference type="Proteomes" id="UP000199406">
    <property type="component" value="Unassembled WGS sequence"/>
</dbReference>
<dbReference type="EMBL" id="FNBT01000002">
    <property type="protein sequence ID" value="SDF30002.1"/>
    <property type="molecule type" value="Genomic_DNA"/>
</dbReference>
<evidence type="ECO:0000313" key="2">
    <source>
        <dbReference type="Proteomes" id="UP000199406"/>
    </source>
</evidence>